<evidence type="ECO:0000256" key="9">
    <source>
        <dbReference type="ARBA" id="ARBA00022679"/>
    </source>
</evidence>
<comment type="function">
    <text evidence="14 19">Joins adenosylcobinamide-GDP and alpha-ribazole to generate adenosylcobalamin (Ado-cobalamin). Also synthesizes adenosylcobalamin 5'-phosphate from adenosylcobinamide-GDP and alpha-ribazole 5'-phosphate.</text>
</comment>
<dbReference type="HAMAP" id="MF_00719">
    <property type="entry name" value="CobS"/>
    <property type="match status" value="1"/>
</dbReference>
<dbReference type="PANTHER" id="PTHR34148">
    <property type="entry name" value="ADENOSYLCOBINAMIDE-GDP RIBAZOLETRANSFERASE"/>
    <property type="match status" value="1"/>
</dbReference>
<evidence type="ECO:0000256" key="10">
    <source>
        <dbReference type="ARBA" id="ARBA00022692"/>
    </source>
</evidence>
<comment type="similarity">
    <text evidence="4 19">Belongs to the CobS family.</text>
</comment>
<dbReference type="EMBL" id="UHID01000005">
    <property type="protein sequence ID" value="SUP38441.1"/>
    <property type="molecule type" value="Genomic_DNA"/>
</dbReference>
<dbReference type="PANTHER" id="PTHR34148:SF1">
    <property type="entry name" value="ADENOSYLCOBINAMIDE-GDP RIBAZOLETRANSFERASE"/>
    <property type="match status" value="1"/>
</dbReference>
<comment type="catalytic activity">
    <reaction evidence="18 19">
        <text>alpha-ribazole 5'-phosphate + adenosylcob(III)inamide-GDP = adenosylcob(III)alamin 5'-phosphate + GMP + H(+)</text>
        <dbReference type="Rhea" id="RHEA:23560"/>
        <dbReference type="ChEBI" id="CHEBI:15378"/>
        <dbReference type="ChEBI" id="CHEBI:57918"/>
        <dbReference type="ChEBI" id="CHEBI:58115"/>
        <dbReference type="ChEBI" id="CHEBI:60487"/>
        <dbReference type="ChEBI" id="CHEBI:60493"/>
        <dbReference type="EC" id="2.7.8.26"/>
    </reaction>
</comment>
<feature type="transmembrane region" description="Helical" evidence="19">
    <location>
        <begin position="296"/>
        <end position="318"/>
    </location>
</feature>
<dbReference type="EC" id="2.7.8.26" evidence="5 19"/>
<sequence>MTTISTLCLPWPVRYTSERWRTGADSSSTSPAPTPRTTAAAPAPKPCRPLPTAQDPPATMRITPGTTWWMCGPPGATSWKGPLPARISRVTARTTTKARTKAAGAGGNGGFPGSTMFRSRPAPRGGGPRGLFLGPPHPATLRAMSETPVPPPPGHPPPPPRASPADGLRFAFGTLTALPVRVGRWDRAAARAGMAAAPLAGLVLALVAAALAWPLLRLGAGPLLVAVVSVAVPAALTRGLHLDGLADTADGLGSGRPPEGALAVMKRSDIGPFGVVTLVLVLLAQVAAVAQLYGQGWAVGATGTAVAAVTGRLALTLASRPSVPPARPEGLGAAVAGTVPAGLAWAVTGAVLAVAVLAGLPDGVLGAVRAPLAVAVGLAAAELLLRHTVRRFGGVTGDVFGALEETALTAALLVLTFG</sequence>
<feature type="region of interest" description="Disordered" evidence="20">
    <location>
        <begin position="20"/>
        <end position="59"/>
    </location>
</feature>
<evidence type="ECO:0000256" key="2">
    <source>
        <dbReference type="ARBA" id="ARBA00004651"/>
    </source>
</evidence>
<evidence type="ECO:0000256" key="1">
    <source>
        <dbReference type="ARBA" id="ARBA00001946"/>
    </source>
</evidence>
<evidence type="ECO:0000256" key="7">
    <source>
        <dbReference type="ARBA" id="ARBA00022475"/>
    </source>
</evidence>
<dbReference type="GO" id="GO:0051073">
    <property type="term" value="F:adenosylcobinamide-GDP ribazoletransferase activity"/>
    <property type="evidence" value="ECO:0007669"/>
    <property type="project" value="UniProtKB-UniRule"/>
</dbReference>
<comment type="cofactor">
    <cofactor evidence="1 19">
        <name>Mg(2+)</name>
        <dbReference type="ChEBI" id="CHEBI:18420"/>
    </cofactor>
</comment>
<name>A0A380NEQ1_STRGR</name>
<comment type="catalytic activity">
    <reaction evidence="17 19">
        <text>alpha-ribazole + adenosylcob(III)inamide-GDP = adenosylcob(III)alamin + GMP + H(+)</text>
        <dbReference type="Rhea" id="RHEA:16049"/>
        <dbReference type="ChEBI" id="CHEBI:10329"/>
        <dbReference type="ChEBI" id="CHEBI:15378"/>
        <dbReference type="ChEBI" id="CHEBI:18408"/>
        <dbReference type="ChEBI" id="CHEBI:58115"/>
        <dbReference type="ChEBI" id="CHEBI:60487"/>
        <dbReference type="EC" id="2.7.8.26"/>
    </reaction>
</comment>
<evidence type="ECO:0000313" key="22">
    <source>
        <dbReference type="Proteomes" id="UP000254150"/>
    </source>
</evidence>
<evidence type="ECO:0000256" key="8">
    <source>
        <dbReference type="ARBA" id="ARBA00022573"/>
    </source>
</evidence>
<reference evidence="21 22" key="1">
    <citation type="submission" date="2018-06" db="EMBL/GenBank/DDBJ databases">
        <authorList>
            <consortium name="Pathogen Informatics"/>
            <person name="Doyle S."/>
        </authorList>
    </citation>
    <scope>NUCLEOTIDE SEQUENCE [LARGE SCALE GENOMIC DNA]</scope>
    <source>
        <strain evidence="21 22">NCTC7807</strain>
    </source>
</reference>
<accession>A0A380NEQ1</accession>
<feature type="compositionally biased region" description="Pro residues" evidence="20">
    <location>
        <begin position="148"/>
        <end position="162"/>
    </location>
</feature>
<feature type="transmembrane region" description="Helical" evidence="19">
    <location>
        <begin position="330"/>
        <end position="358"/>
    </location>
</feature>
<proteinExistence type="inferred from homology"/>
<keyword evidence="11 19" id="KW-0460">Magnesium</keyword>
<dbReference type="GO" id="GO:0009236">
    <property type="term" value="P:cobalamin biosynthetic process"/>
    <property type="evidence" value="ECO:0007669"/>
    <property type="project" value="UniProtKB-UniRule"/>
</dbReference>
<comment type="subcellular location">
    <subcellularLocation>
        <location evidence="2 19">Cell membrane</location>
        <topology evidence="2 19">Multi-pass membrane protein</topology>
    </subcellularLocation>
</comment>
<evidence type="ECO:0000256" key="18">
    <source>
        <dbReference type="ARBA" id="ARBA00049504"/>
    </source>
</evidence>
<evidence type="ECO:0000256" key="20">
    <source>
        <dbReference type="SAM" id="MobiDB-lite"/>
    </source>
</evidence>
<dbReference type="Proteomes" id="UP000254150">
    <property type="component" value="Unassembled WGS sequence"/>
</dbReference>
<feature type="region of interest" description="Disordered" evidence="20">
    <location>
        <begin position="91"/>
        <end position="165"/>
    </location>
</feature>
<evidence type="ECO:0000256" key="17">
    <source>
        <dbReference type="ARBA" id="ARBA00048623"/>
    </source>
</evidence>
<evidence type="ECO:0000256" key="14">
    <source>
        <dbReference type="ARBA" id="ARBA00025228"/>
    </source>
</evidence>
<evidence type="ECO:0000256" key="13">
    <source>
        <dbReference type="ARBA" id="ARBA00023136"/>
    </source>
</evidence>
<keyword evidence="12 19" id="KW-1133">Transmembrane helix</keyword>
<dbReference type="GO" id="GO:0008818">
    <property type="term" value="F:cobalamin 5'-phosphate synthase activity"/>
    <property type="evidence" value="ECO:0007669"/>
    <property type="project" value="UniProtKB-UniRule"/>
</dbReference>
<protein>
    <recommendedName>
        <fullName evidence="6 19">Adenosylcobinamide-GDP ribazoletransferase</fullName>
        <ecNumber evidence="5 19">2.7.8.26</ecNumber>
    </recommendedName>
    <alternativeName>
        <fullName evidence="16 19">Cobalamin synthase</fullName>
    </alternativeName>
    <alternativeName>
        <fullName evidence="15 19">Cobalamin-5'-phosphate synthase</fullName>
    </alternativeName>
</protein>
<evidence type="ECO:0000256" key="3">
    <source>
        <dbReference type="ARBA" id="ARBA00004663"/>
    </source>
</evidence>
<evidence type="ECO:0000256" key="11">
    <source>
        <dbReference type="ARBA" id="ARBA00022842"/>
    </source>
</evidence>
<dbReference type="GO" id="GO:0005886">
    <property type="term" value="C:plasma membrane"/>
    <property type="evidence" value="ECO:0007669"/>
    <property type="project" value="UniProtKB-SubCell"/>
</dbReference>
<evidence type="ECO:0000256" key="16">
    <source>
        <dbReference type="ARBA" id="ARBA00032853"/>
    </source>
</evidence>
<feature type="transmembrane region" description="Helical" evidence="19">
    <location>
        <begin position="194"/>
        <end position="213"/>
    </location>
</feature>
<dbReference type="Pfam" id="PF02654">
    <property type="entry name" value="CobS"/>
    <property type="match status" value="1"/>
</dbReference>
<keyword evidence="8 19" id="KW-0169">Cobalamin biosynthesis</keyword>
<evidence type="ECO:0000256" key="12">
    <source>
        <dbReference type="ARBA" id="ARBA00022989"/>
    </source>
</evidence>
<evidence type="ECO:0000256" key="19">
    <source>
        <dbReference type="HAMAP-Rule" id="MF_00719"/>
    </source>
</evidence>
<evidence type="ECO:0000256" key="5">
    <source>
        <dbReference type="ARBA" id="ARBA00013200"/>
    </source>
</evidence>
<gene>
    <name evidence="19" type="primary">cobS</name>
    <name evidence="21" type="ORF">NCTC7807_02816</name>
</gene>
<evidence type="ECO:0000256" key="15">
    <source>
        <dbReference type="ARBA" id="ARBA00032605"/>
    </source>
</evidence>
<dbReference type="UniPathway" id="UPA00148">
    <property type="reaction ID" value="UER00238"/>
</dbReference>
<evidence type="ECO:0000256" key="4">
    <source>
        <dbReference type="ARBA" id="ARBA00010561"/>
    </source>
</evidence>
<keyword evidence="13 19" id="KW-0472">Membrane</keyword>
<evidence type="ECO:0000256" key="6">
    <source>
        <dbReference type="ARBA" id="ARBA00015850"/>
    </source>
</evidence>
<evidence type="ECO:0000313" key="21">
    <source>
        <dbReference type="EMBL" id="SUP38441.1"/>
    </source>
</evidence>
<dbReference type="AlphaFoldDB" id="A0A380NEQ1"/>
<keyword evidence="10 19" id="KW-0812">Transmembrane</keyword>
<feature type="transmembrane region" description="Helical" evidence="19">
    <location>
        <begin position="219"/>
        <end position="236"/>
    </location>
</feature>
<feature type="transmembrane region" description="Helical" evidence="19">
    <location>
        <begin position="270"/>
        <end position="290"/>
    </location>
</feature>
<feature type="compositionally biased region" description="Low complexity" evidence="20">
    <location>
        <begin position="91"/>
        <end position="103"/>
    </location>
</feature>
<feature type="compositionally biased region" description="Low complexity" evidence="20">
    <location>
        <begin position="23"/>
        <end position="42"/>
    </location>
</feature>
<dbReference type="InterPro" id="IPR003805">
    <property type="entry name" value="CobS"/>
</dbReference>
<feature type="transmembrane region" description="Helical" evidence="19">
    <location>
        <begin position="364"/>
        <end position="385"/>
    </location>
</feature>
<organism evidence="21 22">
    <name type="scientific">Streptomyces griseus</name>
    <dbReference type="NCBI Taxonomy" id="1911"/>
    <lineage>
        <taxon>Bacteria</taxon>
        <taxon>Bacillati</taxon>
        <taxon>Actinomycetota</taxon>
        <taxon>Actinomycetes</taxon>
        <taxon>Kitasatosporales</taxon>
        <taxon>Streptomycetaceae</taxon>
        <taxon>Streptomyces</taxon>
    </lineage>
</organism>
<keyword evidence="9 19" id="KW-0808">Transferase</keyword>
<comment type="pathway">
    <text evidence="3 19">Cofactor biosynthesis; adenosylcobalamin biosynthesis; adenosylcobalamin from cob(II)yrinate a,c-diamide: step 7/7.</text>
</comment>
<keyword evidence="7 19" id="KW-1003">Cell membrane</keyword>